<dbReference type="AlphaFoldDB" id="A0A4U5MJW6"/>
<name>A0A4U5MJW6_STECR</name>
<protein>
    <recommendedName>
        <fullName evidence="3">C-type lectin domain-containing protein</fullName>
    </recommendedName>
</protein>
<accession>A0A4U5MJW6</accession>
<proteinExistence type="predicted"/>
<organism evidence="1 2">
    <name type="scientific">Steinernema carpocapsae</name>
    <name type="common">Entomopathogenic nematode</name>
    <dbReference type="NCBI Taxonomy" id="34508"/>
    <lineage>
        <taxon>Eukaryota</taxon>
        <taxon>Metazoa</taxon>
        <taxon>Ecdysozoa</taxon>
        <taxon>Nematoda</taxon>
        <taxon>Chromadorea</taxon>
        <taxon>Rhabditida</taxon>
        <taxon>Tylenchina</taxon>
        <taxon>Panagrolaimomorpha</taxon>
        <taxon>Strongyloidoidea</taxon>
        <taxon>Steinernematidae</taxon>
        <taxon>Steinernema</taxon>
    </lineage>
</organism>
<dbReference type="CDD" id="cd00037">
    <property type="entry name" value="CLECT"/>
    <property type="match status" value="1"/>
</dbReference>
<evidence type="ECO:0000313" key="2">
    <source>
        <dbReference type="Proteomes" id="UP000298663"/>
    </source>
</evidence>
<keyword evidence="2" id="KW-1185">Reference proteome</keyword>
<dbReference type="SUPFAM" id="SSF56436">
    <property type="entry name" value="C-type lectin-like"/>
    <property type="match status" value="1"/>
</dbReference>
<reference evidence="1 2" key="2">
    <citation type="journal article" date="2019" name="G3 (Bethesda)">
        <title>Hybrid Assembly of the Genome of the Entomopathogenic Nematode Steinernema carpocapsae Identifies the X-Chromosome.</title>
        <authorList>
            <person name="Serra L."/>
            <person name="Macchietto M."/>
            <person name="Macias-Munoz A."/>
            <person name="McGill C.J."/>
            <person name="Rodriguez I.M."/>
            <person name="Rodriguez B."/>
            <person name="Murad R."/>
            <person name="Mortazavi A."/>
        </authorList>
    </citation>
    <scope>NUCLEOTIDE SEQUENCE [LARGE SCALE GENOMIC DNA]</scope>
    <source>
        <strain evidence="1 2">ALL</strain>
    </source>
</reference>
<dbReference type="EMBL" id="AZBU02000007">
    <property type="protein sequence ID" value="TKR69690.1"/>
    <property type="molecule type" value="Genomic_DNA"/>
</dbReference>
<dbReference type="Proteomes" id="UP000298663">
    <property type="component" value="Unassembled WGS sequence"/>
</dbReference>
<dbReference type="InterPro" id="IPR016187">
    <property type="entry name" value="CTDL_fold"/>
</dbReference>
<evidence type="ECO:0008006" key="3">
    <source>
        <dbReference type="Google" id="ProtNLM"/>
    </source>
</evidence>
<sequence length="155" mass="16983">MIHTLLFTEKGDGMQFVCIVSFCHSRQLLTIISDIKGMADESCSSPTSPMLRLLALVAATTAFTCLPGSILSNLGNPICYFANIEPMKYADARDYCLKQDASLAKLDSLPASWQIRSVAFFALNGRVDRKPNNETSMWISRNNVALGNGRRSSGL</sequence>
<reference evidence="1 2" key="1">
    <citation type="journal article" date="2015" name="Genome Biol.">
        <title>Comparative genomics of Steinernema reveals deeply conserved gene regulatory networks.</title>
        <authorList>
            <person name="Dillman A.R."/>
            <person name="Macchietto M."/>
            <person name="Porter C.F."/>
            <person name="Rogers A."/>
            <person name="Williams B."/>
            <person name="Antoshechkin I."/>
            <person name="Lee M.M."/>
            <person name="Goodwin Z."/>
            <person name="Lu X."/>
            <person name="Lewis E.E."/>
            <person name="Goodrich-Blair H."/>
            <person name="Stock S.P."/>
            <person name="Adams B.J."/>
            <person name="Sternberg P.W."/>
            <person name="Mortazavi A."/>
        </authorList>
    </citation>
    <scope>NUCLEOTIDE SEQUENCE [LARGE SCALE GENOMIC DNA]</scope>
    <source>
        <strain evidence="1 2">ALL</strain>
    </source>
</reference>
<gene>
    <name evidence="1" type="ORF">L596_021815</name>
</gene>
<comment type="caution">
    <text evidence="1">The sequence shown here is derived from an EMBL/GenBank/DDBJ whole genome shotgun (WGS) entry which is preliminary data.</text>
</comment>
<evidence type="ECO:0000313" key="1">
    <source>
        <dbReference type="EMBL" id="TKR69690.1"/>
    </source>
</evidence>